<dbReference type="EMBL" id="KV428272">
    <property type="protein sequence ID" value="KZT33038.1"/>
    <property type="molecule type" value="Genomic_DNA"/>
</dbReference>
<protein>
    <recommendedName>
        <fullName evidence="4">Ecp2 effector protein domain-containing protein</fullName>
    </recommendedName>
</protein>
<organism evidence="2 3">
    <name type="scientific">Sistotremastrum suecicum HHB10207 ss-3</name>
    <dbReference type="NCBI Taxonomy" id="1314776"/>
    <lineage>
        <taxon>Eukaryota</taxon>
        <taxon>Fungi</taxon>
        <taxon>Dikarya</taxon>
        <taxon>Basidiomycota</taxon>
        <taxon>Agaricomycotina</taxon>
        <taxon>Agaricomycetes</taxon>
        <taxon>Sistotremastrales</taxon>
        <taxon>Sistotremastraceae</taxon>
        <taxon>Sistotremastrum</taxon>
    </lineage>
</organism>
<keyword evidence="3" id="KW-1185">Reference proteome</keyword>
<reference evidence="2 3" key="1">
    <citation type="journal article" date="2016" name="Mol. Biol. Evol.">
        <title>Comparative Genomics of Early-Diverging Mushroom-Forming Fungi Provides Insights into the Origins of Lignocellulose Decay Capabilities.</title>
        <authorList>
            <person name="Nagy L.G."/>
            <person name="Riley R."/>
            <person name="Tritt A."/>
            <person name="Adam C."/>
            <person name="Daum C."/>
            <person name="Floudas D."/>
            <person name="Sun H."/>
            <person name="Yadav J.S."/>
            <person name="Pangilinan J."/>
            <person name="Larsson K.H."/>
            <person name="Matsuura K."/>
            <person name="Barry K."/>
            <person name="Labutti K."/>
            <person name="Kuo R."/>
            <person name="Ohm R.A."/>
            <person name="Bhattacharya S.S."/>
            <person name="Shirouzu T."/>
            <person name="Yoshinaga Y."/>
            <person name="Martin F.M."/>
            <person name="Grigoriev I.V."/>
            <person name="Hibbett D.S."/>
        </authorList>
    </citation>
    <scope>NUCLEOTIDE SEQUENCE [LARGE SCALE GENOMIC DNA]</scope>
    <source>
        <strain evidence="2 3">HHB10207 ss-3</strain>
    </source>
</reference>
<feature type="chain" id="PRO_5007869250" description="Ecp2 effector protein domain-containing protein" evidence="1">
    <location>
        <begin position="20"/>
        <end position="191"/>
    </location>
</feature>
<keyword evidence="1" id="KW-0732">Signal</keyword>
<sequence length="191" mass="20155">MKFSVALVVCATLFSTALAAVIDTVPTYCPDGTEASVVSTQIIDGAPLTHTVCNATTVAKRIPGIGSTVARDLDTSLTKRGYDLCGAPCTTVCSKGSGGPNPKDCEAIAKANQGAGEFSLTQGYFYQFNYKSCRVVLQAVDQDIVYCWDKKNLAGVIDFVATHCQAKQKANGGTCEFLGNTKTAYVQVETV</sequence>
<evidence type="ECO:0008006" key="4">
    <source>
        <dbReference type="Google" id="ProtNLM"/>
    </source>
</evidence>
<dbReference type="OrthoDB" id="3226519at2759"/>
<evidence type="ECO:0000313" key="3">
    <source>
        <dbReference type="Proteomes" id="UP000076798"/>
    </source>
</evidence>
<evidence type="ECO:0000256" key="1">
    <source>
        <dbReference type="SAM" id="SignalP"/>
    </source>
</evidence>
<name>A0A165YAB7_9AGAM</name>
<feature type="signal peptide" evidence="1">
    <location>
        <begin position="1"/>
        <end position="19"/>
    </location>
</feature>
<dbReference type="AlphaFoldDB" id="A0A165YAB7"/>
<proteinExistence type="predicted"/>
<dbReference type="Proteomes" id="UP000076798">
    <property type="component" value="Unassembled WGS sequence"/>
</dbReference>
<gene>
    <name evidence="2" type="ORF">SISSUDRAFT_445676</name>
</gene>
<evidence type="ECO:0000313" key="2">
    <source>
        <dbReference type="EMBL" id="KZT33038.1"/>
    </source>
</evidence>
<accession>A0A165YAB7</accession>